<dbReference type="PANTHER" id="PTHR31080:SF274">
    <property type="entry name" value="PECTINESTERASE_PECTINESTERASE INHIBITOR 26"/>
    <property type="match status" value="1"/>
</dbReference>
<dbReference type="SMART" id="SM00856">
    <property type="entry name" value="PMEI"/>
    <property type="match status" value="1"/>
</dbReference>
<dbReference type="FunFam" id="1.20.140.40:FF:000003">
    <property type="entry name" value="Invertase/pectin methylesterase inhibitor family protein"/>
    <property type="match status" value="1"/>
</dbReference>
<feature type="domain" description="Pectinesterase inhibitor" evidence="3">
    <location>
        <begin position="43"/>
        <end position="196"/>
    </location>
</feature>
<dbReference type="CDD" id="cd15800">
    <property type="entry name" value="PMEI-like_2"/>
    <property type="match status" value="1"/>
</dbReference>
<dbReference type="PANTHER" id="PTHR31080">
    <property type="entry name" value="PECTINESTERASE INHIBITOR-LIKE"/>
    <property type="match status" value="1"/>
</dbReference>
<dbReference type="Proteomes" id="UP001179952">
    <property type="component" value="Unassembled WGS sequence"/>
</dbReference>
<feature type="signal peptide" evidence="2">
    <location>
        <begin position="1"/>
        <end position="21"/>
    </location>
</feature>
<evidence type="ECO:0000313" key="5">
    <source>
        <dbReference type="Proteomes" id="UP001179952"/>
    </source>
</evidence>
<dbReference type="InterPro" id="IPR006501">
    <property type="entry name" value="Pectinesterase_inhib_dom"/>
</dbReference>
<dbReference type="InterPro" id="IPR051955">
    <property type="entry name" value="PME_Inhibitor"/>
</dbReference>
<reference evidence="4" key="1">
    <citation type="journal article" date="2023" name="Nat. Commun.">
        <title>Diploid and tetraploid genomes of Acorus and the evolution of monocots.</title>
        <authorList>
            <person name="Ma L."/>
            <person name="Liu K.W."/>
            <person name="Li Z."/>
            <person name="Hsiao Y.Y."/>
            <person name="Qi Y."/>
            <person name="Fu T."/>
            <person name="Tang G.D."/>
            <person name="Zhang D."/>
            <person name="Sun W.H."/>
            <person name="Liu D.K."/>
            <person name="Li Y."/>
            <person name="Chen G.Z."/>
            <person name="Liu X.D."/>
            <person name="Liao X.Y."/>
            <person name="Jiang Y.T."/>
            <person name="Yu X."/>
            <person name="Hao Y."/>
            <person name="Huang J."/>
            <person name="Zhao X.W."/>
            <person name="Ke S."/>
            <person name="Chen Y.Y."/>
            <person name="Wu W.L."/>
            <person name="Hsu J.L."/>
            <person name="Lin Y.F."/>
            <person name="Huang M.D."/>
            <person name="Li C.Y."/>
            <person name="Huang L."/>
            <person name="Wang Z.W."/>
            <person name="Zhao X."/>
            <person name="Zhong W.Y."/>
            <person name="Peng D.H."/>
            <person name="Ahmad S."/>
            <person name="Lan S."/>
            <person name="Zhang J.S."/>
            <person name="Tsai W.C."/>
            <person name="Van de Peer Y."/>
            <person name="Liu Z.J."/>
        </authorList>
    </citation>
    <scope>NUCLEOTIDE SEQUENCE</scope>
    <source>
        <strain evidence="4">SCP</strain>
    </source>
</reference>
<dbReference type="GO" id="GO:0004857">
    <property type="term" value="F:enzyme inhibitor activity"/>
    <property type="evidence" value="ECO:0007669"/>
    <property type="project" value="InterPro"/>
</dbReference>
<organism evidence="4 5">
    <name type="scientific">Acorus gramineus</name>
    <name type="common">Dwarf sweet flag</name>
    <dbReference type="NCBI Taxonomy" id="55184"/>
    <lineage>
        <taxon>Eukaryota</taxon>
        <taxon>Viridiplantae</taxon>
        <taxon>Streptophyta</taxon>
        <taxon>Embryophyta</taxon>
        <taxon>Tracheophyta</taxon>
        <taxon>Spermatophyta</taxon>
        <taxon>Magnoliopsida</taxon>
        <taxon>Liliopsida</taxon>
        <taxon>Acoraceae</taxon>
        <taxon>Acorus</taxon>
    </lineage>
</organism>
<evidence type="ECO:0000313" key="4">
    <source>
        <dbReference type="EMBL" id="KAK1279532.1"/>
    </source>
</evidence>
<evidence type="ECO:0000256" key="2">
    <source>
        <dbReference type="SAM" id="SignalP"/>
    </source>
</evidence>
<keyword evidence="1 2" id="KW-0732">Signal</keyword>
<feature type="chain" id="PRO_5043945039" description="Pectinesterase inhibitor domain-containing protein" evidence="2">
    <location>
        <begin position="22"/>
        <end position="201"/>
    </location>
</feature>
<evidence type="ECO:0000259" key="3">
    <source>
        <dbReference type="SMART" id="SM00856"/>
    </source>
</evidence>
<dbReference type="Gene3D" id="1.20.140.40">
    <property type="entry name" value="Invertase/pectin methylesterase inhibitor family protein"/>
    <property type="match status" value="1"/>
</dbReference>
<sequence length="201" mass="21376">MGSTLLHLLLLLPLFTPPTSAHCIPRPSSPHPHPLPTPPSPPPIDAAIRTICLLTDHPDLCISSTHPFHPTPSPPSPHPTIDARAVLQMEIKACANLTEVAREASHRIASDPSTPSTLSMVIGVCTESYDDALDNLKSATKAIADRDAGTLDSMLSAAMTDFGTCDDSFMETPGIESPMAKYDDTLTKLASNCLVIAKLVH</sequence>
<dbReference type="SUPFAM" id="SSF101148">
    <property type="entry name" value="Plant invertase/pectin methylesterase inhibitor"/>
    <property type="match status" value="1"/>
</dbReference>
<proteinExistence type="predicted"/>
<name>A0AAV9BTR2_ACOGR</name>
<dbReference type="Pfam" id="PF04043">
    <property type="entry name" value="PMEI"/>
    <property type="match status" value="1"/>
</dbReference>
<accession>A0AAV9BTR2</accession>
<evidence type="ECO:0000256" key="1">
    <source>
        <dbReference type="ARBA" id="ARBA00022729"/>
    </source>
</evidence>
<gene>
    <name evidence="4" type="ORF">QJS04_geneDACA004574</name>
</gene>
<comment type="caution">
    <text evidence="4">The sequence shown here is derived from an EMBL/GenBank/DDBJ whole genome shotgun (WGS) entry which is preliminary data.</text>
</comment>
<dbReference type="InterPro" id="IPR035513">
    <property type="entry name" value="Invertase/methylesterase_inhib"/>
</dbReference>
<keyword evidence="5" id="KW-1185">Reference proteome</keyword>
<protein>
    <recommendedName>
        <fullName evidence="3">Pectinesterase inhibitor domain-containing protein</fullName>
    </recommendedName>
</protein>
<dbReference type="EMBL" id="JAUJYN010000001">
    <property type="protein sequence ID" value="KAK1279532.1"/>
    <property type="molecule type" value="Genomic_DNA"/>
</dbReference>
<reference evidence="4" key="2">
    <citation type="submission" date="2023-06" db="EMBL/GenBank/DDBJ databases">
        <authorList>
            <person name="Ma L."/>
            <person name="Liu K.-W."/>
            <person name="Li Z."/>
            <person name="Hsiao Y.-Y."/>
            <person name="Qi Y."/>
            <person name="Fu T."/>
            <person name="Tang G."/>
            <person name="Zhang D."/>
            <person name="Sun W.-H."/>
            <person name="Liu D.-K."/>
            <person name="Li Y."/>
            <person name="Chen G.-Z."/>
            <person name="Liu X.-D."/>
            <person name="Liao X.-Y."/>
            <person name="Jiang Y.-T."/>
            <person name="Yu X."/>
            <person name="Hao Y."/>
            <person name="Huang J."/>
            <person name="Zhao X.-W."/>
            <person name="Ke S."/>
            <person name="Chen Y.-Y."/>
            <person name="Wu W.-L."/>
            <person name="Hsu J.-L."/>
            <person name="Lin Y.-F."/>
            <person name="Huang M.-D."/>
            <person name="Li C.-Y."/>
            <person name="Huang L."/>
            <person name="Wang Z.-W."/>
            <person name="Zhao X."/>
            <person name="Zhong W.-Y."/>
            <person name="Peng D.-H."/>
            <person name="Ahmad S."/>
            <person name="Lan S."/>
            <person name="Zhang J.-S."/>
            <person name="Tsai W.-C."/>
            <person name="Van De Peer Y."/>
            <person name="Liu Z.-J."/>
        </authorList>
    </citation>
    <scope>NUCLEOTIDE SEQUENCE</scope>
    <source>
        <strain evidence="4">SCP</strain>
        <tissue evidence="4">Leaves</tissue>
    </source>
</reference>
<dbReference type="NCBIfam" id="TIGR01614">
    <property type="entry name" value="PME_inhib"/>
    <property type="match status" value="1"/>
</dbReference>
<dbReference type="AlphaFoldDB" id="A0AAV9BTR2"/>